<evidence type="ECO:0000313" key="8">
    <source>
        <dbReference type="Proteomes" id="UP000466785"/>
    </source>
</evidence>
<keyword evidence="4 6" id="KW-1133">Transmembrane helix</keyword>
<protein>
    <recommendedName>
        <fullName evidence="6">GDT1 family protein</fullName>
    </recommendedName>
</protein>
<evidence type="ECO:0000256" key="3">
    <source>
        <dbReference type="ARBA" id="ARBA00022692"/>
    </source>
</evidence>
<dbReference type="EMBL" id="AP022570">
    <property type="protein sequence ID" value="BBX49264.1"/>
    <property type="molecule type" value="Genomic_DNA"/>
</dbReference>
<gene>
    <name evidence="7" type="ORF">MPOR_02900</name>
</gene>
<keyword evidence="5 6" id="KW-0472">Membrane</keyword>
<keyword evidence="3 6" id="KW-0812">Transmembrane</keyword>
<dbReference type="InterPro" id="IPR001727">
    <property type="entry name" value="GDT1-like"/>
</dbReference>
<accession>A0A6N4V391</accession>
<feature type="transmembrane region" description="Helical" evidence="6">
    <location>
        <begin position="194"/>
        <end position="215"/>
    </location>
</feature>
<feature type="transmembrane region" description="Helical" evidence="6">
    <location>
        <begin position="167"/>
        <end position="188"/>
    </location>
</feature>
<dbReference type="GO" id="GO:0046873">
    <property type="term" value="F:metal ion transmembrane transporter activity"/>
    <property type="evidence" value="ECO:0007669"/>
    <property type="project" value="InterPro"/>
</dbReference>
<feature type="transmembrane region" description="Helical" evidence="6">
    <location>
        <begin position="34"/>
        <end position="55"/>
    </location>
</feature>
<organism evidence="7 8">
    <name type="scientific">Mycolicibacterium poriferae</name>
    <dbReference type="NCBI Taxonomy" id="39694"/>
    <lineage>
        <taxon>Bacteria</taxon>
        <taxon>Bacillati</taxon>
        <taxon>Actinomycetota</taxon>
        <taxon>Actinomycetes</taxon>
        <taxon>Mycobacteriales</taxon>
        <taxon>Mycobacteriaceae</taxon>
        <taxon>Mycolicibacterium</taxon>
    </lineage>
</organism>
<evidence type="ECO:0000256" key="4">
    <source>
        <dbReference type="ARBA" id="ARBA00022989"/>
    </source>
</evidence>
<dbReference type="Proteomes" id="UP000466785">
    <property type="component" value="Chromosome"/>
</dbReference>
<dbReference type="PANTHER" id="PTHR12608">
    <property type="entry name" value="TRANSMEMBRANE PROTEIN HTP-1 RELATED"/>
    <property type="match status" value="1"/>
</dbReference>
<name>A0A6N4V391_9MYCO</name>
<evidence type="ECO:0000313" key="7">
    <source>
        <dbReference type="EMBL" id="BBX49264.1"/>
    </source>
</evidence>
<dbReference type="PANTHER" id="PTHR12608:SF1">
    <property type="entry name" value="TRANSMEMBRANE PROTEIN 165"/>
    <property type="match status" value="1"/>
</dbReference>
<keyword evidence="8" id="KW-1185">Reference proteome</keyword>
<dbReference type="GO" id="GO:0016020">
    <property type="term" value="C:membrane"/>
    <property type="evidence" value="ECO:0007669"/>
    <property type="project" value="UniProtKB-SubCell"/>
</dbReference>
<feature type="transmembrane region" description="Helical" evidence="6">
    <location>
        <begin position="67"/>
        <end position="84"/>
    </location>
</feature>
<dbReference type="Pfam" id="PF01169">
    <property type="entry name" value="GDT1"/>
    <property type="match status" value="2"/>
</dbReference>
<evidence type="ECO:0000256" key="6">
    <source>
        <dbReference type="RuleBase" id="RU365102"/>
    </source>
</evidence>
<comment type="subcellular location">
    <subcellularLocation>
        <location evidence="1 6">Membrane</location>
        <topology evidence="1 6">Multi-pass membrane protein</topology>
    </subcellularLocation>
</comment>
<dbReference type="RefSeq" id="WP_163672171.1">
    <property type="nucleotide sequence ID" value="NZ_AP022570.1"/>
</dbReference>
<evidence type="ECO:0000256" key="5">
    <source>
        <dbReference type="ARBA" id="ARBA00023136"/>
    </source>
</evidence>
<sequence>MFTAVLVSVAVVFVAELGDKSQLITMTYSLRHRWWVVLSGVGIAALLVHGLSVAIGHFLGMTLPQRPIAVAASLAFLMFAIWTWRDARRDEDDEEPRVAEPRFVVFAIVSSFVLAELGDKTMLATVALASDRNWAGVWIGATIGMVAADGVAIVVGRLMHKRLPERFLHYLASVLFLIFGLFMFVNGVLGLPGLATAVAAATGGIAALVAVTAWIRRRRTAAESAPEPAAVDADAAAARDATGY</sequence>
<comment type="similarity">
    <text evidence="2 6">Belongs to the GDT1 family.</text>
</comment>
<proteinExistence type="inferred from homology"/>
<dbReference type="KEGG" id="mpof:MPOR_02900"/>
<dbReference type="AlphaFoldDB" id="A0A6N4V391"/>
<evidence type="ECO:0000256" key="2">
    <source>
        <dbReference type="ARBA" id="ARBA00009190"/>
    </source>
</evidence>
<evidence type="ECO:0000256" key="1">
    <source>
        <dbReference type="ARBA" id="ARBA00004141"/>
    </source>
</evidence>
<reference evidence="7 8" key="1">
    <citation type="journal article" date="2019" name="Emerg. Microbes Infect.">
        <title>Comprehensive subspecies identification of 175 nontuberculous mycobacteria species based on 7547 genomic profiles.</title>
        <authorList>
            <person name="Matsumoto Y."/>
            <person name="Kinjo T."/>
            <person name="Motooka D."/>
            <person name="Nabeya D."/>
            <person name="Jung N."/>
            <person name="Uechi K."/>
            <person name="Horii T."/>
            <person name="Iida T."/>
            <person name="Fujita J."/>
            <person name="Nakamura S."/>
        </authorList>
    </citation>
    <scope>NUCLEOTIDE SEQUENCE [LARGE SCALE GENOMIC DNA]</scope>
    <source>
        <strain evidence="7 8">JCM 12603</strain>
    </source>
</reference>
<feature type="transmembrane region" description="Helical" evidence="6">
    <location>
        <begin position="135"/>
        <end position="155"/>
    </location>
</feature>